<protein>
    <recommendedName>
        <fullName evidence="4">Flagellar hook-length control protein FliK</fullName>
    </recommendedName>
</protein>
<dbReference type="EMBL" id="CP114029">
    <property type="protein sequence ID" value="WAP67511.1"/>
    <property type="molecule type" value="Genomic_DNA"/>
</dbReference>
<feature type="region of interest" description="Disordered" evidence="1">
    <location>
        <begin position="367"/>
        <end position="406"/>
    </location>
</feature>
<proteinExistence type="predicted"/>
<feature type="compositionally biased region" description="Low complexity" evidence="1">
    <location>
        <begin position="782"/>
        <end position="794"/>
    </location>
</feature>
<sequence length="1047" mass="103532">MTVARGLPGDVSATAVTGRKPGRENAVKAQEAGGFAAAMRGLGAAPGDKNAAATTNAKAADRAPMHSGRKEGFAGQHENTAVDRGVDAGEAKGASRLSGAEGEATDVDAEGVVATARPKKSGTADDKQAAIARPGSSEGADSSEASLAEDSQPETEFKTTKREDEVAAPRGRSASRTEQTDGASSRPTSTKDGAQEAEGGQDADATATNAADAKTPADRSKDDAAHSGDATGRQLRRAQQALVTPQRDPELVRLRLLQSGLGAENATVELQLSAEEVADRLGITLPGEAETAPNQEVAPTRSRSGRIIVTVGRGEGYALEPIAKAGGGARAASEADAVSAAPLSPDSKLAAILGGFGLESRIVAANAAEPQNRPSRTSEGAVSAGPQRGGDRSAAAPTPGLRDAGEIQPHDVSVATGPAAKAAPAAAQSAGALAAQSAAPAATSAAAAGVSQDHAPAPAAAGRASFIVPEPTLRDGGRADAFRTGQLPSAANSGDAAGMAGASRPRQADRTAIEVPRVEAGRLTEQPASSRPLGRGARVDLVSMRTDFEPATRRAQSAGNVDAPAGRAEAMASGNAVGAAPLRNVLAGLDEVLAAGAATTAPAGRAAGTATTPAVTPVIASTKGADPMSGTVMPTMGSQANANEPLSRAAEPIAESGRRLDPAGAQPANAAMPTRSEAPSLGWTKAINATTGETASARSAPIEAKTVGMDGAARAGRLGAEPTRAEPNNPGLGGAGQQDGGMPARPLSTRAEGAAPAATGRSAPQPAETGMQRGGGDLPMRQAAVNGQAPAAAPKRLAEPALAMRGEGPARGASLSDGSALQPGGAEVSGDRPATPRGAAVARDERPGRPAAALPGASTMPKPPAAATSERTAPQVAATNSVPSSGGKAAVASAPSELRTGNMPTSVTEPTQATGTTGSPLPRSAEPSGENRLGAAPERPAVTAAEGSTAAATHEARPSSWRDDAGAKGATSTAAAPGTAETTPGRSSSGTQGEPASDTARPTSAPSAMQAGRSNEQASAPPLLRHTLLRNEASVRAPAAKAVRRHR</sequence>
<evidence type="ECO:0000313" key="2">
    <source>
        <dbReference type="EMBL" id="WAP67511.1"/>
    </source>
</evidence>
<evidence type="ECO:0000256" key="1">
    <source>
        <dbReference type="SAM" id="MobiDB-lite"/>
    </source>
</evidence>
<gene>
    <name evidence="2" type="ORF">OH818_18610</name>
</gene>
<dbReference type="Proteomes" id="UP001164020">
    <property type="component" value="Chromosome"/>
</dbReference>
<feature type="compositionally biased region" description="Basic and acidic residues" evidence="1">
    <location>
        <begin position="954"/>
        <end position="966"/>
    </location>
</feature>
<feature type="region of interest" description="Disordered" evidence="1">
    <location>
        <begin position="41"/>
        <end position="250"/>
    </location>
</feature>
<feature type="compositionally biased region" description="Basic and acidic residues" evidence="1">
    <location>
        <begin position="506"/>
        <end position="522"/>
    </location>
</feature>
<feature type="compositionally biased region" description="Low complexity" evidence="1">
    <location>
        <begin position="941"/>
        <end position="953"/>
    </location>
</feature>
<organism evidence="2 3">
    <name type="scientific">Jiella pelagia</name>
    <dbReference type="NCBI Taxonomy" id="2986949"/>
    <lineage>
        <taxon>Bacteria</taxon>
        <taxon>Pseudomonadati</taxon>
        <taxon>Pseudomonadota</taxon>
        <taxon>Alphaproteobacteria</taxon>
        <taxon>Hyphomicrobiales</taxon>
        <taxon>Aurantimonadaceae</taxon>
        <taxon>Jiella</taxon>
    </lineage>
</organism>
<feature type="compositionally biased region" description="Low complexity" evidence="1">
    <location>
        <begin position="967"/>
        <end position="985"/>
    </location>
</feature>
<feature type="region of interest" description="Disordered" evidence="1">
    <location>
        <begin position="651"/>
        <end position="677"/>
    </location>
</feature>
<feature type="region of interest" description="Disordered" evidence="1">
    <location>
        <begin position="719"/>
        <end position="1047"/>
    </location>
</feature>
<evidence type="ECO:0008006" key="4">
    <source>
        <dbReference type="Google" id="ProtNLM"/>
    </source>
</evidence>
<feature type="compositionally biased region" description="Low complexity" evidence="1">
    <location>
        <begin position="202"/>
        <end position="214"/>
    </location>
</feature>
<feature type="compositionally biased region" description="Polar residues" evidence="1">
    <location>
        <begin position="986"/>
        <end position="1018"/>
    </location>
</feature>
<dbReference type="RefSeq" id="WP_268879972.1">
    <property type="nucleotide sequence ID" value="NZ_CP114029.1"/>
</dbReference>
<feature type="compositionally biased region" description="Basic and acidic residues" evidence="1">
    <location>
        <begin position="472"/>
        <end position="481"/>
    </location>
</feature>
<name>A0ABY7BVQ7_9HYPH</name>
<accession>A0ABY7BVQ7</accession>
<feature type="compositionally biased region" description="Low complexity" evidence="1">
    <location>
        <begin position="48"/>
        <end position="58"/>
    </location>
</feature>
<feature type="region of interest" description="Disordered" evidence="1">
    <location>
        <begin position="1"/>
        <end position="28"/>
    </location>
</feature>
<evidence type="ECO:0000313" key="3">
    <source>
        <dbReference type="Proteomes" id="UP001164020"/>
    </source>
</evidence>
<feature type="region of interest" description="Disordered" evidence="1">
    <location>
        <begin position="466"/>
        <end position="536"/>
    </location>
</feature>
<feature type="compositionally biased region" description="Polar residues" evidence="1">
    <location>
        <begin position="902"/>
        <end position="919"/>
    </location>
</feature>
<feature type="compositionally biased region" description="Low complexity" evidence="1">
    <location>
        <begin position="135"/>
        <end position="150"/>
    </location>
</feature>
<feature type="compositionally biased region" description="Basic and acidic residues" evidence="1">
    <location>
        <begin position="59"/>
        <end position="72"/>
    </location>
</feature>
<feature type="compositionally biased region" description="Polar residues" evidence="1">
    <location>
        <begin position="869"/>
        <end position="884"/>
    </location>
</feature>
<keyword evidence="3" id="KW-1185">Reference proteome</keyword>
<reference evidence="2" key="1">
    <citation type="submission" date="2022-12" db="EMBL/GenBank/DDBJ databases">
        <title>Jiella pelagia sp. nov., isolated from phosphonate enriched culture of Northwest Pacific surface seawater.</title>
        <authorList>
            <person name="Shin D.Y."/>
            <person name="Hwang C.Y."/>
        </authorList>
    </citation>
    <scope>NUCLEOTIDE SEQUENCE</scope>
    <source>
        <strain evidence="2">HL-NP1</strain>
    </source>
</reference>
<feature type="compositionally biased region" description="Basic and acidic residues" evidence="1">
    <location>
        <begin position="155"/>
        <end position="167"/>
    </location>
</feature>
<feature type="compositionally biased region" description="Basic and acidic residues" evidence="1">
    <location>
        <begin position="215"/>
        <end position="226"/>
    </location>
</feature>
<feature type="compositionally biased region" description="Basic and acidic residues" evidence="1">
    <location>
        <begin position="80"/>
        <end position="90"/>
    </location>
</feature>
<feature type="compositionally biased region" description="Polar residues" evidence="1">
    <location>
        <begin position="174"/>
        <end position="192"/>
    </location>
</feature>